<dbReference type="InterPro" id="IPR050534">
    <property type="entry name" value="Coronavir_polyprotein_1ab"/>
</dbReference>
<dbReference type="Gene3D" id="3.40.50.300">
    <property type="entry name" value="P-loop containing nucleotide triphosphate hydrolases"/>
    <property type="match status" value="1"/>
</dbReference>
<keyword evidence="7" id="KW-1185">Reference proteome</keyword>
<feature type="non-terminal residue" evidence="6">
    <location>
        <position position="1"/>
    </location>
</feature>
<protein>
    <recommendedName>
        <fullName evidence="5">DNA2/NAM7 helicase-like C-terminal domain-containing protein</fullName>
    </recommendedName>
</protein>
<keyword evidence="4" id="KW-0067">ATP-binding</keyword>
<dbReference type="InterPro" id="IPR047187">
    <property type="entry name" value="SF1_C_Upf1"/>
</dbReference>
<evidence type="ECO:0000256" key="4">
    <source>
        <dbReference type="ARBA" id="ARBA00022840"/>
    </source>
</evidence>
<accession>B8BVX3</accession>
<name>B8BVX3_THAPS</name>
<dbReference type="PANTHER" id="PTHR43788:SF8">
    <property type="entry name" value="DNA-BINDING PROTEIN SMUBP-2"/>
    <property type="match status" value="1"/>
</dbReference>
<dbReference type="HOGENOM" id="CLU_159719_1_0_1"/>
<gene>
    <name evidence="6" type="ORF">THAPSDRAFT_32480</name>
</gene>
<evidence type="ECO:0000256" key="3">
    <source>
        <dbReference type="ARBA" id="ARBA00022806"/>
    </source>
</evidence>
<feature type="non-terminal residue" evidence="6">
    <location>
        <position position="65"/>
    </location>
</feature>
<sequence>YHRVLVATVDSSQGCEADIVIISFVRSNSKRGRHATGFLADDRRINVALTRARHQLICVGNTRTL</sequence>
<dbReference type="CDD" id="cd18808">
    <property type="entry name" value="SF1_C_Upf1"/>
    <property type="match status" value="1"/>
</dbReference>
<keyword evidence="3" id="KW-0347">Helicase</keyword>
<dbReference type="Pfam" id="PF13087">
    <property type="entry name" value="AAA_12"/>
    <property type="match status" value="1"/>
</dbReference>
<dbReference type="GO" id="GO:0005524">
    <property type="term" value="F:ATP binding"/>
    <property type="evidence" value="ECO:0007669"/>
    <property type="project" value="UniProtKB-KW"/>
</dbReference>
<dbReference type="KEGG" id="tps:THAPSDRAFT_32480"/>
<dbReference type="PANTHER" id="PTHR43788">
    <property type="entry name" value="DNA2/NAM7 HELICASE FAMILY MEMBER"/>
    <property type="match status" value="1"/>
</dbReference>
<dbReference type="STRING" id="35128.B8BVX3"/>
<reference evidence="6 7" key="1">
    <citation type="journal article" date="2004" name="Science">
        <title>The genome of the diatom Thalassiosira pseudonana: ecology, evolution, and metabolism.</title>
        <authorList>
            <person name="Armbrust E.V."/>
            <person name="Berges J.A."/>
            <person name="Bowler C."/>
            <person name="Green B.R."/>
            <person name="Martinez D."/>
            <person name="Putnam N.H."/>
            <person name="Zhou S."/>
            <person name="Allen A.E."/>
            <person name="Apt K.E."/>
            <person name="Bechner M."/>
            <person name="Brzezinski M.A."/>
            <person name="Chaal B.K."/>
            <person name="Chiovitti A."/>
            <person name="Davis A.K."/>
            <person name="Demarest M.S."/>
            <person name="Detter J.C."/>
            <person name="Glavina T."/>
            <person name="Goodstein D."/>
            <person name="Hadi M.Z."/>
            <person name="Hellsten U."/>
            <person name="Hildebrand M."/>
            <person name="Jenkins B.D."/>
            <person name="Jurka J."/>
            <person name="Kapitonov V.V."/>
            <person name="Kroger N."/>
            <person name="Lau W.W."/>
            <person name="Lane T.W."/>
            <person name="Larimer F.W."/>
            <person name="Lippmeier J.C."/>
            <person name="Lucas S."/>
            <person name="Medina M."/>
            <person name="Montsant A."/>
            <person name="Obornik M."/>
            <person name="Parker M.S."/>
            <person name="Palenik B."/>
            <person name="Pazour G.J."/>
            <person name="Richardson P.M."/>
            <person name="Rynearson T.A."/>
            <person name="Saito M.A."/>
            <person name="Schwartz D.C."/>
            <person name="Thamatrakoln K."/>
            <person name="Valentin K."/>
            <person name="Vardi A."/>
            <person name="Wilkerson F.P."/>
            <person name="Rokhsar D.S."/>
        </authorList>
    </citation>
    <scope>NUCLEOTIDE SEQUENCE [LARGE SCALE GENOMIC DNA]</scope>
    <source>
        <strain evidence="6 7">CCMP1335</strain>
    </source>
</reference>
<dbReference type="AlphaFoldDB" id="B8BVX3"/>
<proteinExistence type="predicted"/>
<dbReference type="GO" id="GO:0016787">
    <property type="term" value="F:hydrolase activity"/>
    <property type="evidence" value="ECO:0007669"/>
    <property type="project" value="UniProtKB-KW"/>
</dbReference>
<dbReference type="GeneID" id="7452928"/>
<feature type="domain" description="DNA2/NAM7 helicase-like C-terminal" evidence="5">
    <location>
        <begin position="4"/>
        <end position="62"/>
    </location>
</feature>
<keyword evidence="1" id="KW-0547">Nucleotide-binding</keyword>
<dbReference type="InterPro" id="IPR041679">
    <property type="entry name" value="DNA2/NAM7-like_C"/>
</dbReference>
<dbReference type="GO" id="GO:0004386">
    <property type="term" value="F:helicase activity"/>
    <property type="evidence" value="ECO:0007669"/>
    <property type="project" value="UniProtKB-KW"/>
</dbReference>
<dbReference type="EMBL" id="CM000639">
    <property type="protein sequence ID" value="EED95014.1"/>
    <property type="molecule type" value="Genomic_DNA"/>
</dbReference>
<dbReference type="RefSeq" id="XP_002287571.1">
    <property type="nucleotide sequence ID" value="XM_002287535.1"/>
</dbReference>
<evidence type="ECO:0000259" key="5">
    <source>
        <dbReference type="Pfam" id="PF13087"/>
    </source>
</evidence>
<dbReference type="InParanoid" id="B8BVX3"/>
<evidence type="ECO:0000256" key="2">
    <source>
        <dbReference type="ARBA" id="ARBA00022801"/>
    </source>
</evidence>
<reference evidence="6 7" key="2">
    <citation type="journal article" date="2008" name="Nature">
        <title>The Phaeodactylum genome reveals the evolutionary history of diatom genomes.</title>
        <authorList>
            <person name="Bowler C."/>
            <person name="Allen A.E."/>
            <person name="Badger J.H."/>
            <person name="Grimwood J."/>
            <person name="Jabbari K."/>
            <person name="Kuo A."/>
            <person name="Maheswari U."/>
            <person name="Martens C."/>
            <person name="Maumus F."/>
            <person name="Otillar R.P."/>
            <person name="Rayko E."/>
            <person name="Salamov A."/>
            <person name="Vandepoele K."/>
            <person name="Beszteri B."/>
            <person name="Gruber A."/>
            <person name="Heijde M."/>
            <person name="Katinka M."/>
            <person name="Mock T."/>
            <person name="Valentin K."/>
            <person name="Verret F."/>
            <person name="Berges J.A."/>
            <person name="Brownlee C."/>
            <person name="Cadoret J.P."/>
            <person name="Chiovitti A."/>
            <person name="Choi C.J."/>
            <person name="Coesel S."/>
            <person name="De Martino A."/>
            <person name="Detter J.C."/>
            <person name="Durkin C."/>
            <person name="Falciatore A."/>
            <person name="Fournet J."/>
            <person name="Haruta M."/>
            <person name="Huysman M.J."/>
            <person name="Jenkins B.D."/>
            <person name="Jiroutova K."/>
            <person name="Jorgensen R.E."/>
            <person name="Joubert Y."/>
            <person name="Kaplan A."/>
            <person name="Kroger N."/>
            <person name="Kroth P.G."/>
            <person name="La Roche J."/>
            <person name="Lindquist E."/>
            <person name="Lommer M."/>
            <person name="Martin-Jezequel V."/>
            <person name="Lopez P.J."/>
            <person name="Lucas S."/>
            <person name="Mangogna M."/>
            <person name="McGinnis K."/>
            <person name="Medlin L.K."/>
            <person name="Montsant A."/>
            <person name="Oudot-Le Secq M.P."/>
            <person name="Napoli C."/>
            <person name="Obornik M."/>
            <person name="Parker M.S."/>
            <person name="Petit J.L."/>
            <person name="Porcel B.M."/>
            <person name="Poulsen N."/>
            <person name="Robison M."/>
            <person name="Rychlewski L."/>
            <person name="Rynearson T.A."/>
            <person name="Schmutz J."/>
            <person name="Shapiro H."/>
            <person name="Siaut M."/>
            <person name="Stanley M."/>
            <person name="Sussman M.R."/>
            <person name="Taylor A.R."/>
            <person name="Vardi A."/>
            <person name="von Dassow P."/>
            <person name="Vyverman W."/>
            <person name="Willis A."/>
            <person name="Wyrwicz L.S."/>
            <person name="Rokhsar D.S."/>
            <person name="Weissenbach J."/>
            <person name="Armbrust E.V."/>
            <person name="Green B.R."/>
            <person name="Van de Peer Y."/>
            <person name="Grigoriev I.V."/>
        </authorList>
    </citation>
    <scope>NUCLEOTIDE SEQUENCE [LARGE SCALE GENOMIC DNA]</scope>
    <source>
        <strain evidence="6 7">CCMP1335</strain>
    </source>
</reference>
<dbReference type="PaxDb" id="35128-Thaps32480"/>
<dbReference type="eggNOG" id="KOG1802">
    <property type="taxonomic scope" value="Eukaryota"/>
</dbReference>
<organism evidence="6 7">
    <name type="scientific">Thalassiosira pseudonana</name>
    <name type="common">Marine diatom</name>
    <name type="synonym">Cyclotella nana</name>
    <dbReference type="NCBI Taxonomy" id="35128"/>
    <lineage>
        <taxon>Eukaryota</taxon>
        <taxon>Sar</taxon>
        <taxon>Stramenopiles</taxon>
        <taxon>Ochrophyta</taxon>
        <taxon>Bacillariophyta</taxon>
        <taxon>Coscinodiscophyceae</taxon>
        <taxon>Thalassiosirophycidae</taxon>
        <taxon>Thalassiosirales</taxon>
        <taxon>Thalassiosiraceae</taxon>
        <taxon>Thalassiosira</taxon>
    </lineage>
</organism>
<keyword evidence="2" id="KW-0378">Hydrolase</keyword>
<dbReference type="InterPro" id="IPR027417">
    <property type="entry name" value="P-loop_NTPase"/>
</dbReference>
<evidence type="ECO:0000313" key="7">
    <source>
        <dbReference type="Proteomes" id="UP000001449"/>
    </source>
</evidence>
<dbReference type="Proteomes" id="UP000001449">
    <property type="component" value="Chromosome 2"/>
</dbReference>
<evidence type="ECO:0000256" key="1">
    <source>
        <dbReference type="ARBA" id="ARBA00022741"/>
    </source>
</evidence>
<dbReference type="SUPFAM" id="SSF52540">
    <property type="entry name" value="P-loop containing nucleoside triphosphate hydrolases"/>
    <property type="match status" value="1"/>
</dbReference>
<evidence type="ECO:0000313" key="6">
    <source>
        <dbReference type="EMBL" id="EED95014.1"/>
    </source>
</evidence>